<evidence type="ECO:0000313" key="2">
    <source>
        <dbReference type="Proteomes" id="UP000028549"/>
    </source>
</evidence>
<dbReference type="RefSeq" id="WP_029281161.1">
    <property type="nucleotide sequence ID" value="NZ_CANLZQ010000006.1"/>
</dbReference>
<organism evidence="1 2">
    <name type="scientific">Metabacillus indicus</name>
    <name type="common">Bacillus indicus</name>
    <dbReference type="NCBI Taxonomy" id="246786"/>
    <lineage>
        <taxon>Bacteria</taxon>
        <taxon>Bacillati</taxon>
        <taxon>Bacillota</taxon>
        <taxon>Bacilli</taxon>
        <taxon>Bacillales</taxon>
        <taxon>Bacillaceae</taxon>
        <taxon>Metabacillus</taxon>
    </lineage>
</organism>
<dbReference type="STRING" id="246786.GS18_0205250"/>
<gene>
    <name evidence="1" type="ORF">GS18_0205250</name>
</gene>
<keyword evidence="2" id="KW-1185">Reference proteome</keyword>
<dbReference type="OrthoDB" id="9928622at2"/>
<accession>A0A084H421</accession>
<protein>
    <submittedName>
        <fullName evidence="1">Uncharacterized protein</fullName>
    </submittedName>
</protein>
<evidence type="ECO:0000313" key="1">
    <source>
        <dbReference type="EMBL" id="KEZ54333.1"/>
    </source>
</evidence>
<sequence>MINRKTTDLFVKMLLDKYGLETKLKAIPEDKKKPLRDMVTELNSQVEDFLSNLKSKTEKGGK</sequence>
<proteinExistence type="predicted"/>
<dbReference type="EMBL" id="JNVC02000001">
    <property type="protein sequence ID" value="KEZ54333.1"/>
    <property type="molecule type" value="Genomic_DNA"/>
</dbReference>
<dbReference type="Proteomes" id="UP000028549">
    <property type="component" value="Unassembled WGS sequence"/>
</dbReference>
<dbReference type="AlphaFoldDB" id="A0A084H421"/>
<name>A0A084H421_METID</name>
<comment type="caution">
    <text evidence="1">The sequence shown here is derived from an EMBL/GenBank/DDBJ whole genome shotgun (WGS) entry which is preliminary data.</text>
</comment>
<reference evidence="1 2" key="1">
    <citation type="journal article" date="2005" name="Int. J. Syst. Evol. Microbiol.">
        <title>Bacillus cibi sp. nov., isolated from jeotgal, a traditional Korean fermented seafood.</title>
        <authorList>
            <person name="Yoon J.H."/>
            <person name="Lee C.H."/>
            <person name="Oh T.K."/>
        </authorList>
    </citation>
    <scope>NUCLEOTIDE SEQUENCE [LARGE SCALE GENOMIC DNA]</scope>
    <source>
        <strain evidence="1 2">DSM 16189</strain>
    </source>
</reference>